<dbReference type="FunFam" id="1.20.1250.20:FF:000013">
    <property type="entry name" value="MFS general substrate transporter"/>
    <property type="match status" value="1"/>
</dbReference>
<feature type="non-terminal residue" evidence="8">
    <location>
        <position position="1"/>
    </location>
</feature>
<keyword evidence="3 6" id="KW-0812">Transmembrane</keyword>
<dbReference type="PANTHER" id="PTHR43791">
    <property type="entry name" value="PERMEASE-RELATED"/>
    <property type="match status" value="1"/>
</dbReference>
<evidence type="ECO:0000259" key="7">
    <source>
        <dbReference type="PROSITE" id="PS50850"/>
    </source>
</evidence>
<dbReference type="GO" id="GO:0022857">
    <property type="term" value="F:transmembrane transporter activity"/>
    <property type="evidence" value="ECO:0007669"/>
    <property type="project" value="InterPro"/>
</dbReference>
<evidence type="ECO:0000313" key="8">
    <source>
        <dbReference type="EMBL" id="THY15397.1"/>
    </source>
</evidence>
<feature type="transmembrane region" description="Helical" evidence="6">
    <location>
        <begin position="168"/>
        <end position="187"/>
    </location>
</feature>
<feature type="transmembrane region" description="Helical" evidence="6">
    <location>
        <begin position="300"/>
        <end position="321"/>
    </location>
</feature>
<feature type="domain" description="Major facilitator superfamily (MFS) profile" evidence="7">
    <location>
        <begin position="40"/>
        <end position="483"/>
    </location>
</feature>
<dbReference type="FunFam" id="1.20.1250.20:FF:000511">
    <property type="entry name" value="MFS general substrate transporter"/>
    <property type="match status" value="1"/>
</dbReference>
<dbReference type="InterPro" id="IPR036259">
    <property type="entry name" value="MFS_trans_sf"/>
</dbReference>
<dbReference type="GO" id="GO:0016020">
    <property type="term" value="C:membrane"/>
    <property type="evidence" value="ECO:0007669"/>
    <property type="project" value="UniProtKB-SubCell"/>
</dbReference>
<dbReference type="AlphaFoldDB" id="A0A4S9KHE4"/>
<dbReference type="SUPFAM" id="SSF103473">
    <property type="entry name" value="MFS general substrate transporter"/>
    <property type="match status" value="1"/>
</dbReference>
<feature type="transmembrane region" description="Helical" evidence="6">
    <location>
        <begin position="136"/>
        <end position="156"/>
    </location>
</feature>
<evidence type="ECO:0000256" key="5">
    <source>
        <dbReference type="ARBA" id="ARBA00023136"/>
    </source>
</evidence>
<dbReference type="Pfam" id="PF07690">
    <property type="entry name" value="MFS_1"/>
    <property type="match status" value="1"/>
</dbReference>
<feature type="transmembrane region" description="Helical" evidence="6">
    <location>
        <begin position="367"/>
        <end position="385"/>
    </location>
</feature>
<evidence type="ECO:0000256" key="4">
    <source>
        <dbReference type="ARBA" id="ARBA00022989"/>
    </source>
</evidence>
<organism evidence="8 9">
    <name type="scientific">Aureobasidium pullulans</name>
    <name type="common">Black yeast</name>
    <name type="synonym">Pullularia pullulans</name>
    <dbReference type="NCBI Taxonomy" id="5580"/>
    <lineage>
        <taxon>Eukaryota</taxon>
        <taxon>Fungi</taxon>
        <taxon>Dikarya</taxon>
        <taxon>Ascomycota</taxon>
        <taxon>Pezizomycotina</taxon>
        <taxon>Dothideomycetes</taxon>
        <taxon>Dothideomycetidae</taxon>
        <taxon>Dothideales</taxon>
        <taxon>Saccotheciaceae</taxon>
        <taxon>Aureobasidium</taxon>
    </lineage>
</organism>
<keyword evidence="4 6" id="KW-1133">Transmembrane helix</keyword>
<feature type="transmembrane region" description="Helical" evidence="6">
    <location>
        <begin position="77"/>
        <end position="99"/>
    </location>
</feature>
<protein>
    <submittedName>
        <fullName evidence="8">Retrograde regulation protein 2</fullName>
    </submittedName>
</protein>
<proteinExistence type="predicted"/>
<keyword evidence="2" id="KW-0813">Transport</keyword>
<evidence type="ECO:0000256" key="3">
    <source>
        <dbReference type="ARBA" id="ARBA00022692"/>
    </source>
</evidence>
<evidence type="ECO:0000256" key="1">
    <source>
        <dbReference type="ARBA" id="ARBA00004141"/>
    </source>
</evidence>
<feature type="transmembrane region" description="Helical" evidence="6">
    <location>
        <begin position="424"/>
        <end position="445"/>
    </location>
</feature>
<evidence type="ECO:0000256" key="6">
    <source>
        <dbReference type="SAM" id="Phobius"/>
    </source>
</evidence>
<feature type="transmembrane region" description="Helical" evidence="6">
    <location>
        <begin position="457"/>
        <end position="474"/>
    </location>
</feature>
<feature type="transmembrane region" description="Helical" evidence="6">
    <location>
        <begin position="341"/>
        <end position="358"/>
    </location>
</feature>
<feature type="transmembrane region" description="Helical" evidence="6">
    <location>
        <begin position="223"/>
        <end position="245"/>
    </location>
</feature>
<dbReference type="InterPro" id="IPR020846">
    <property type="entry name" value="MFS_dom"/>
</dbReference>
<comment type="caution">
    <text evidence="8">The sequence shown here is derived from an EMBL/GenBank/DDBJ whole genome shotgun (WGS) entry which is preliminary data.</text>
</comment>
<dbReference type="Proteomes" id="UP000306584">
    <property type="component" value="Unassembled WGS sequence"/>
</dbReference>
<dbReference type="Gene3D" id="1.20.1250.20">
    <property type="entry name" value="MFS general substrate transporter like domains"/>
    <property type="match status" value="2"/>
</dbReference>
<comment type="subcellular location">
    <subcellularLocation>
        <location evidence="1">Membrane</location>
        <topology evidence="1">Multi-pass membrane protein</topology>
    </subcellularLocation>
</comment>
<gene>
    <name evidence="8" type="ORF">D6D01_07902</name>
</gene>
<feature type="transmembrane region" description="Helical" evidence="6">
    <location>
        <begin position="106"/>
        <end position="124"/>
    </location>
</feature>
<name>A0A4S9KHE4_AURPU</name>
<dbReference type="PANTHER" id="PTHR43791:SF47">
    <property type="entry name" value="MAJOR FACILITATOR SUPERFAMILY (MFS) PROFILE DOMAIN-CONTAINING PROTEIN-RELATED"/>
    <property type="match status" value="1"/>
</dbReference>
<keyword evidence="5 6" id="KW-0472">Membrane</keyword>
<reference evidence="8 9" key="1">
    <citation type="submission" date="2018-10" db="EMBL/GenBank/DDBJ databases">
        <title>Fifty Aureobasidium pullulans genomes reveal a recombining polyextremotolerant generalist.</title>
        <authorList>
            <person name="Gostincar C."/>
            <person name="Turk M."/>
            <person name="Zajc J."/>
            <person name="Gunde-Cimerman N."/>
        </authorList>
    </citation>
    <scope>NUCLEOTIDE SEQUENCE [LARGE SCALE GENOMIC DNA]</scope>
    <source>
        <strain evidence="8 9">EXF-6604</strain>
    </source>
</reference>
<feature type="transmembrane region" description="Helical" evidence="6">
    <location>
        <begin position="40"/>
        <end position="65"/>
    </location>
</feature>
<dbReference type="InterPro" id="IPR011701">
    <property type="entry name" value="MFS"/>
</dbReference>
<dbReference type="PROSITE" id="PS50850">
    <property type="entry name" value="MFS"/>
    <property type="match status" value="1"/>
</dbReference>
<evidence type="ECO:0000313" key="9">
    <source>
        <dbReference type="Proteomes" id="UP000306584"/>
    </source>
</evidence>
<dbReference type="EMBL" id="QZBD01000416">
    <property type="protein sequence ID" value="THY15397.1"/>
    <property type="molecule type" value="Genomic_DNA"/>
</dbReference>
<evidence type="ECO:0000256" key="2">
    <source>
        <dbReference type="ARBA" id="ARBA00022448"/>
    </source>
</evidence>
<sequence>YLEQVDTAGDTASDKINDARIEAFTPEEQKKIIWRIDRRLVLTLGFLYCVSLMDRTNTGIAVVAGMGVDLLLIKDRYSIIVLVFFILYIFFQPPATVILRKIGPRAFLPTITLLWGIVMIGMAFVKDWTQLIPMRLLLGIFEAGFFPGCAYLLSTWYPRYMLQKRNAVFYLIGSVSSAFSGILAYGFSQMAGLGIGEGLGAHYGPTKAHPIAPKGIAPGLAGWRWIFIMQGLMTCIIAGIAYFTIVSFPEKAAHVSFGPKFLSQQEVDFVVATIEKDRRDSALEEFKIGQNLKCAADLKVWGFAALAGLTTTVSYAIAYFLPIILEVGMGFNKRDAQSLIAPPYLFSALVTFGSAWYADKYRIRSPFIILNACLMIVGLGCLGFTKAVAARYFGVFLATAGCNANLPAVLTWQANNIRGQWKRALTSATLVGAGGIGGIIGSTVFRKQDQPGYRPGIYATLGASVLIIIISLLLDLKFHRAKKRAAAGGKVIEGLRGFRYTL</sequence>
<feature type="transmembrane region" description="Helical" evidence="6">
    <location>
        <begin position="391"/>
        <end position="412"/>
    </location>
</feature>
<accession>A0A4S9KHE4</accession>